<evidence type="ECO:0000256" key="7">
    <source>
        <dbReference type="ARBA" id="ARBA00022989"/>
    </source>
</evidence>
<evidence type="ECO:0000313" key="13">
    <source>
        <dbReference type="Proteomes" id="UP000010472"/>
    </source>
</evidence>
<dbReference type="Gene3D" id="1.10.3720.10">
    <property type="entry name" value="MetI-like"/>
    <property type="match status" value="1"/>
</dbReference>
<feature type="transmembrane region" description="Helical" evidence="9">
    <location>
        <begin position="20"/>
        <end position="42"/>
    </location>
</feature>
<dbReference type="Proteomes" id="UP000010472">
    <property type="component" value="Chromosome"/>
</dbReference>
<evidence type="ECO:0000256" key="8">
    <source>
        <dbReference type="ARBA" id="ARBA00023136"/>
    </source>
</evidence>
<sequence length="293" mass="31435">MTSSAKKTSFPRNVDRLLVWSLRGIAAIVGTIVLFIIGFLILESLPLFRKVGVLPFLRDTSWNPTQGLYSLTPMLISTLLVVAGAVLLAAPIGILSALFCHYYAPKPVANLYRRLLEIMSGIPGVVYGFWGLVVLVPLINRLHPPGTSLLSGILLLALLIIPTIALIADASLAGVPQEYLQGAVALSLSRWGTIREIVLPAARSGLFTSIILGTGRAIGETIIVLMVCGNIVQIPSSLFNPIRTLPANIALEMDFALGDHRSALFVSGLLLMGVNLVLVLLAEAIAEKEIYHN</sequence>
<dbReference type="KEGG" id="cep:Cri9333_0767"/>
<organism evidence="12 13">
    <name type="scientific">Crinalium epipsammum PCC 9333</name>
    <dbReference type="NCBI Taxonomy" id="1173022"/>
    <lineage>
        <taxon>Bacteria</taxon>
        <taxon>Bacillati</taxon>
        <taxon>Cyanobacteriota</taxon>
        <taxon>Cyanophyceae</taxon>
        <taxon>Gomontiellales</taxon>
        <taxon>Gomontiellaceae</taxon>
        <taxon>Crinalium</taxon>
    </lineage>
</organism>
<dbReference type="OrthoDB" id="9785113at2"/>
<dbReference type="SUPFAM" id="SSF161098">
    <property type="entry name" value="MetI-like"/>
    <property type="match status" value="1"/>
</dbReference>
<evidence type="ECO:0000256" key="9">
    <source>
        <dbReference type="RuleBase" id="RU363032"/>
    </source>
</evidence>
<accession>K9VW27</accession>
<feature type="transmembrane region" description="Helical" evidence="9">
    <location>
        <begin position="148"/>
        <end position="168"/>
    </location>
</feature>
<feature type="transmembrane region" description="Helical" evidence="9">
    <location>
        <begin position="74"/>
        <end position="103"/>
    </location>
</feature>
<dbReference type="CDD" id="cd06261">
    <property type="entry name" value="TM_PBP2"/>
    <property type="match status" value="1"/>
</dbReference>
<dbReference type="InterPro" id="IPR000515">
    <property type="entry name" value="MetI-like"/>
</dbReference>
<comment type="caution">
    <text evidence="10">Lacks conserved residue(s) required for the propagation of feature annotation.</text>
</comment>
<keyword evidence="7 9" id="KW-1133">Transmembrane helix</keyword>
<dbReference type="GO" id="GO:0005315">
    <property type="term" value="F:phosphate transmembrane transporter activity"/>
    <property type="evidence" value="ECO:0007669"/>
    <property type="project" value="InterPro"/>
</dbReference>
<evidence type="ECO:0000256" key="5">
    <source>
        <dbReference type="ARBA" id="ARBA00022592"/>
    </source>
</evidence>
<name>K9VW27_9CYAN</name>
<feature type="transmembrane region" description="Helical" evidence="9">
    <location>
        <begin position="262"/>
        <end position="282"/>
    </location>
</feature>
<feature type="domain" description="ABC transmembrane type-1" evidence="11">
    <location>
        <begin position="75"/>
        <end position="282"/>
    </location>
</feature>
<dbReference type="PANTHER" id="PTHR30425">
    <property type="entry name" value="PHOSPHATE TRANSPORT SYSTEM PERMEASE PROTEIN PST"/>
    <property type="match status" value="1"/>
</dbReference>
<dbReference type="RefSeq" id="WP_015201809.1">
    <property type="nucleotide sequence ID" value="NC_019753.1"/>
</dbReference>
<evidence type="ECO:0000313" key="12">
    <source>
        <dbReference type="EMBL" id="AFZ11687.1"/>
    </source>
</evidence>
<dbReference type="InterPro" id="IPR011864">
    <property type="entry name" value="Phosphate_PstC"/>
</dbReference>
<dbReference type="Pfam" id="PF00528">
    <property type="entry name" value="BPD_transp_1"/>
    <property type="match status" value="1"/>
</dbReference>
<proteinExistence type="inferred from homology"/>
<dbReference type="EMBL" id="CP003620">
    <property type="protein sequence ID" value="AFZ11687.1"/>
    <property type="molecule type" value="Genomic_DNA"/>
</dbReference>
<dbReference type="AlphaFoldDB" id="K9VW27"/>
<protein>
    <recommendedName>
        <fullName evidence="10">Phosphate transport system permease protein</fullName>
    </recommendedName>
</protein>
<dbReference type="eggNOG" id="COG0573">
    <property type="taxonomic scope" value="Bacteria"/>
</dbReference>
<dbReference type="PANTHER" id="PTHR30425:SF1">
    <property type="entry name" value="PHOSPHATE TRANSPORT SYSTEM PERMEASE PROTEIN PSTC"/>
    <property type="match status" value="1"/>
</dbReference>
<evidence type="ECO:0000259" key="11">
    <source>
        <dbReference type="PROSITE" id="PS50928"/>
    </source>
</evidence>
<feature type="transmembrane region" description="Helical" evidence="9">
    <location>
        <begin position="115"/>
        <end position="136"/>
    </location>
</feature>
<evidence type="ECO:0000256" key="6">
    <source>
        <dbReference type="ARBA" id="ARBA00022692"/>
    </source>
</evidence>
<dbReference type="PATRIC" id="fig|1173022.3.peg.836"/>
<evidence type="ECO:0000256" key="10">
    <source>
        <dbReference type="RuleBase" id="RU363054"/>
    </source>
</evidence>
<comment type="similarity">
    <text evidence="2 10">Belongs to the binding-protein-dependent transport system permease family. CysTW subfamily.</text>
</comment>
<keyword evidence="4 10" id="KW-1003">Cell membrane</keyword>
<dbReference type="NCBIfam" id="TIGR02138">
    <property type="entry name" value="phosphate_pstC"/>
    <property type="match status" value="1"/>
</dbReference>
<dbReference type="InterPro" id="IPR035906">
    <property type="entry name" value="MetI-like_sf"/>
</dbReference>
<dbReference type="GO" id="GO:0006817">
    <property type="term" value="P:phosphate ion transport"/>
    <property type="evidence" value="ECO:0007669"/>
    <property type="project" value="UniProtKB-KW"/>
</dbReference>
<keyword evidence="5 10" id="KW-0592">Phosphate transport</keyword>
<evidence type="ECO:0000256" key="3">
    <source>
        <dbReference type="ARBA" id="ARBA00022448"/>
    </source>
</evidence>
<evidence type="ECO:0000256" key="4">
    <source>
        <dbReference type="ARBA" id="ARBA00022475"/>
    </source>
</evidence>
<evidence type="ECO:0000256" key="2">
    <source>
        <dbReference type="ARBA" id="ARBA00007069"/>
    </source>
</evidence>
<keyword evidence="3 9" id="KW-0813">Transport</keyword>
<dbReference type="InterPro" id="IPR051124">
    <property type="entry name" value="Phosphate_Transport_Permease"/>
</dbReference>
<dbReference type="PROSITE" id="PS50928">
    <property type="entry name" value="ABC_TM1"/>
    <property type="match status" value="1"/>
</dbReference>
<dbReference type="GO" id="GO:0005886">
    <property type="term" value="C:plasma membrane"/>
    <property type="evidence" value="ECO:0007669"/>
    <property type="project" value="UniProtKB-SubCell"/>
</dbReference>
<keyword evidence="13" id="KW-1185">Reference proteome</keyword>
<comment type="function">
    <text evidence="10">Part of the binding-protein-dependent transport system for phosphate; probably responsible for the translocation of the substrate across the membrane.</text>
</comment>
<reference evidence="12 13" key="1">
    <citation type="submission" date="2012-06" db="EMBL/GenBank/DDBJ databases">
        <title>Finished chromosome of genome of Crinalium epipsammum PCC 9333.</title>
        <authorList>
            <consortium name="US DOE Joint Genome Institute"/>
            <person name="Gugger M."/>
            <person name="Coursin T."/>
            <person name="Rippka R."/>
            <person name="Tandeau De Marsac N."/>
            <person name="Huntemann M."/>
            <person name="Wei C.-L."/>
            <person name="Han J."/>
            <person name="Detter J.C."/>
            <person name="Han C."/>
            <person name="Tapia R."/>
            <person name="Davenport K."/>
            <person name="Daligault H."/>
            <person name="Erkkila T."/>
            <person name="Gu W."/>
            <person name="Munk A.C.C."/>
            <person name="Teshima H."/>
            <person name="Xu Y."/>
            <person name="Chain P."/>
            <person name="Chen A."/>
            <person name="Krypides N."/>
            <person name="Mavromatis K."/>
            <person name="Markowitz V."/>
            <person name="Szeto E."/>
            <person name="Ivanova N."/>
            <person name="Mikhailova N."/>
            <person name="Ovchinnikova G."/>
            <person name="Pagani I."/>
            <person name="Pati A."/>
            <person name="Goodwin L."/>
            <person name="Peters L."/>
            <person name="Pitluck S."/>
            <person name="Woyke T."/>
            <person name="Kerfeld C."/>
        </authorList>
    </citation>
    <scope>NUCLEOTIDE SEQUENCE [LARGE SCALE GENOMIC DNA]</scope>
    <source>
        <strain evidence="12 13">PCC 9333</strain>
    </source>
</reference>
<keyword evidence="6 9" id="KW-0812">Transmembrane</keyword>
<comment type="subcellular location">
    <subcellularLocation>
        <location evidence="1 9">Cell membrane</location>
        <topology evidence="1 9">Multi-pass membrane protein</topology>
    </subcellularLocation>
</comment>
<evidence type="ECO:0000256" key="1">
    <source>
        <dbReference type="ARBA" id="ARBA00004651"/>
    </source>
</evidence>
<keyword evidence="8 9" id="KW-0472">Membrane</keyword>
<dbReference type="HOGENOM" id="CLU_033621_1_0_3"/>
<gene>
    <name evidence="12" type="ORF">Cri9333_0767</name>
</gene>
<dbReference type="STRING" id="1173022.Cri9333_0767"/>